<dbReference type="InterPro" id="IPR029058">
    <property type="entry name" value="AB_hydrolase_fold"/>
</dbReference>
<evidence type="ECO:0000313" key="1">
    <source>
        <dbReference type="EMBL" id="GLA53327.1"/>
    </source>
</evidence>
<dbReference type="Pfam" id="PF08538">
    <property type="entry name" value="DUF1749"/>
    <property type="match status" value="1"/>
</dbReference>
<proteinExistence type="predicted"/>
<evidence type="ECO:0000313" key="2">
    <source>
        <dbReference type="Proteomes" id="UP001144191"/>
    </source>
</evidence>
<dbReference type="PANTHER" id="PTHR31591:SF1">
    <property type="entry name" value="UPF0613 PROTEIN PB24D3.06C"/>
    <property type="match status" value="1"/>
</dbReference>
<name>A0A9W6AAX3_ASPNG</name>
<dbReference type="AlphaFoldDB" id="A0A9W6AAX3"/>
<dbReference type="EMBL" id="BRPB01000077">
    <property type="protein sequence ID" value="GLA53327.1"/>
    <property type="molecule type" value="Genomic_DNA"/>
</dbReference>
<dbReference type="InterPro" id="IPR013744">
    <property type="entry name" value="SidJ"/>
</dbReference>
<comment type="caution">
    <text evidence="1">The sequence shown here is derived from an EMBL/GenBank/DDBJ whole genome shotgun (WGS) entry which is preliminary data.</text>
</comment>
<dbReference type="PANTHER" id="PTHR31591">
    <property type="entry name" value="UPF0613 PROTEIN PB24D3.06C"/>
    <property type="match status" value="1"/>
</dbReference>
<dbReference type="Proteomes" id="UP001144191">
    <property type="component" value="Unassembled WGS sequence"/>
</dbReference>
<organism evidence="1 2">
    <name type="scientific">Aspergillus niger</name>
    <dbReference type="NCBI Taxonomy" id="5061"/>
    <lineage>
        <taxon>Eukaryota</taxon>
        <taxon>Fungi</taxon>
        <taxon>Dikarya</taxon>
        <taxon>Ascomycota</taxon>
        <taxon>Pezizomycotina</taxon>
        <taxon>Eurotiomycetes</taxon>
        <taxon>Eurotiomycetidae</taxon>
        <taxon>Eurotiales</taxon>
        <taxon>Aspergillaceae</taxon>
        <taxon>Aspergillus</taxon>
        <taxon>Aspergillus subgen. Circumdati</taxon>
    </lineage>
</organism>
<protein>
    <submittedName>
        <fullName evidence="1">Uncharacterized protein</fullName>
    </submittedName>
</protein>
<sequence>MLPLSLTSHVYPANTPLSARRFLSLVSPESPQSPREDDLFSSDIGEEQLAKTFRMIKQQGLLKDKLLVLYCGADQSVPDWVDKEKLLSKWRNAADHNGKFQVWDQERSGIIPGASHALSNDGQAEPRKELARRVLGYLQRLEKS</sequence>
<accession>A0A9W6AAX3</accession>
<reference evidence="1" key="1">
    <citation type="submission" date="2022-07" db="EMBL/GenBank/DDBJ databases">
        <title>Taxonomy of Aspergillus series Nigri: significant species reduction supported by multi-species coalescent approaches.</title>
        <authorList>
            <person name="Bian C."/>
            <person name="Kusuya Y."/>
            <person name="Sklenar F."/>
            <person name="D'hooge E."/>
            <person name="Yaguchi T."/>
            <person name="Takahashi H."/>
            <person name="Hubka V."/>
        </authorList>
    </citation>
    <scope>NUCLEOTIDE SEQUENCE</scope>
    <source>
        <strain evidence="1">IFM 63604</strain>
    </source>
</reference>
<gene>
    <name evidence="1" type="ORF">AnigIFM63604_010418</name>
</gene>
<dbReference type="Gene3D" id="3.40.50.1820">
    <property type="entry name" value="alpha/beta hydrolase"/>
    <property type="match status" value="1"/>
</dbReference>